<comment type="caution">
    <text evidence="3">The sequence shown here is derived from an EMBL/GenBank/DDBJ whole genome shotgun (WGS) entry which is preliminary data.</text>
</comment>
<dbReference type="InterPro" id="IPR000523">
    <property type="entry name" value="Mg_chelatse_chII-like_cat_dom"/>
</dbReference>
<dbReference type="Gene3D" id="3.40.50.300">
    <property type="entry name" value="P-loop containing nucleotide triphosphate hydrolases"/>
    <property type="match status" value="1"/>
</dbReference>
<dbReference type="PANTHER" id="PTHR32039">
    <property type="entry name" value="MAGNESIUM-CHELATASE SUBUNIT CHLI"/>
    <property type="match status" value="1"/>
</dbReference>
<dbReference type="InterPro" id="IPR025158">
    <property type="entry name" value="Mg_chelat-rel_C"/>
</dbReference>
<evidence type="ECO:0000259" key="1">
    <source>
        <dbReference type="Pfam" id="PF01078"/>
    </source>
</evidence>
<organism evidence="3">
    <name type="scientific">mine drainage metagenome</name>
    <dbReference type="NCBI Taxonomy" id="410659"/>
    <lineage>
        <taxon>unclassified sequences</taxon>
        <taxon>metagenomes</taxon>
        <taxon>ecological metagenomes</taxon>
    </lineage>
</organism>
<sequence length="174" mass="18950">MSRRGKDCKRATRPCPCGFRGVRNAECRCDDGAVARYANKLSGPLLDRIDLQIEIARVPFDDMVRREAAESSAQVRVRVLAARERQEQRLAHLGLSANADIPAAAVRTLCALDGAALKLLERASAKRQFSARAVDRLARVARTIADLAGSERIAAEHVAEAIGYRSLERLVSAG</sequence>
<dbReference type="Pfam" id="PF13335">
    <property type="entry name" value="Mg_chelatase_C"/>
    <property type="match status" value="1"/>
</dbReference>
<feature type="domain" description="Mg chelatase-related protein C-terminal" evidence="2">
    <location>
        <begin position="70"/>
        <end position="165"/>
    </location>
</feature>
<dbReference type="InterPro" id="IPR027417">
    <property type="entry name" value="P-loop_NTPase"/>
</dbReference>
<feature type="domain" description="Magnesium chelatase ChlI-like catalytic" evidence="1">
    <location>
        <begin position="11"/>
        <end position="60"/>
    </location>
</feature>
<evidence type="ECO:0000313" key="3">
    <source>
        <dbReference type="EMBL" id="CBI11661.1"/>
    </source>
</evidence>
<dbReference type="PANTHER" id="PTHR32039:SF7">
    <property type="entry name" value="COMPETENCE PROTEIN COMM"/>
    <property type="match status" value="1"/>
</dbReference>
<dbReference type="InterPro" id="IPR045006">
    <property type="entry name" value="CHLI-like"/>
</dbReference>
<dbReference type="Pfam" id="PF01078">
    <property type="entry name" value="Mg_chelatase"/>
    <property type="match status" value="1"/>
</dbReference>
<name>E6QWN8_9ZZZZ</name>
<reference evidence="3" key="1">
    <citation type="submission" date="2009-10" db="EMBL/GenBank/DDBJ databases">
        <title>Diversity of trophic interactions inside an arsenic-rich microbial ecosystem.</title>
        <authorList>
            <person name="Bertin P.N."/>
            <person name="Heinrich-Salmeron A."/>
            <person name="Pelletier E."/>
            <person name="Goulhen-Chollet F."/>
            <person name="Arsene-Ploetze F."/>
            <person name="Gallien S."/>
            <person name="Calteau A."/>
            <person name="Vallenet D."/>
            <person name="Casiot C."/>
            <person name="Chane-Woon-Ming B."/>
            <person name="Giloteaux L."/>
            <person name="Barakat M."/>
            <person name="Bonnefoy V."/>
            <person name="Bruneel O."/>
            <person name="Chandler M."/>
            <person name="Cleiss J."/>
            <person name="Duran R."/>
            <person name="Elbaz-Poulichet F."/>
            <person name="Fonknechten N."/>
            <person name="Lauga B."/>
            <person name="Mornico D."/>
            <person name="Ortet P."/>
            <person name="Schaeffer C."/>
            <person name="Siguier P."/>
            <person name="Alexander Thil Smith A."/>
            <person name="Van Dorsselaer A."/>
            <person name="Weissenbach J."/>
            <person name="Medigue C."/>
            <person name="Le Paslier D."/>
        </authorList>
    </citation>
    <scope>NUCLEOTIDE SEQUENCE</scope>
</reference>
<protein>
    <submittedName>
        <fullName evidence="3">Competence protein comM</fullName>
    </submittedName>
</protein>
<evidence type="ECO:0000259" key="2">
    <source>
        <dbReference type="Pfam" id="PF13335"/>
    </source>
</evidence>
<dbReference type="AlphaFoldDB" id="E6QWN8"/>
<dbReference type="GO" id="GO:0005524">
    <property type="term" value="F:ATP binding"/>
    <property type="evidence" value="ECO:0007669"/>
    <property type="project" value="InterPro"/>
</dbReference>
<dbReference type="EMBL" id="CABR01000156">
    <property type="protein sequence ID" value="CBI11661.1"/>
    <property type="molecule type" value="Genomic_DNA"/>
</dbReference>
<dbReference type="SUPFAM" id="SSF52540">
    <property type="entry name" value="P-loop containing nucleoside triphosphate hydrolases"/>
    <property type="match status" value="1"/>
</dbReference>
<gene>
    <name evidence="3" type="ORF">CARN7_2499</name>
</gene>
<proteinExistence type="predicted"/>
<accession>E6QWN8</accession>